<feature type="region of interest" description="Disordered" evidence="1">
    <location>
        <begin position="51"/>
        <end position="80"/>
    </location>
</feature>
<evidence type="ECO:0000313" key="3">
    <source>
        <dbReference type="EMBL" id="CAH3016017.1"/>
    </source>
</evidence>
<evidence type="ECO:0000313" key="4">
    <source>
        <dbReference type="Proteomes" id="UP001159427"/>
    </source>
</evidence>
<keyword evidence="2" id="KW-0732">Signal</keyword>
<sequence length="80" mass="8303">MWFFYLLLTIGSSQGQSNIRISGGGKIANGKASLDIHVEIANPGAAGVIPTQGPLQLPTGTGIPPIRPAMRTGKPPIRPT</sequence>
<feature type="chain" id="PRO_5046532081" evidence="2">
    <location>
        <begin position="16"/>
        <end position="80"/>
    </location>
</feature>
<keyword evidence="4" id="KW-1185">Reference proteome</keyword>
<proteinExistence type="predicted"/>
<feature type="signal peptide" evidence="2">
    <location>
        <begin position="1"/>
        <end position="15"/>
    </location>
</feature>
<reference evidence="3 4" key="1">
    <citation type="submission" date="2022-05" db="EMBL/GenBank/DDBJ databases">
        <authorList>
            <consortium name="Genoscope - CEA"/>
            <person name="William W."/>
        </authorList>
    </citation>
    <scope>NUCLEOTIDE SEQUENCE [LARGE SCALE GENOMIC DNA]</scope>
</reference>
<evidence type="ECO:0000256" key="1">
    <source>
        <dbReference type="SAM" id="MobiDB-lite"/>
    </source>
</evidence>
<name>A0ABN8LKQ2_9CNID</name>
<evidence type="ECO:0000256" key="2">
    <source>
        <dbReference type="SAM" id="SignalP"/>
    </source>
</evidence>
<organism evidence="3 4">
    <name type="scientific">Porites evermanni</name>
    <dbReference type="NCBI Taxonomy" id="104178"/>
    <lineage>
        <taxon>Eukaryota</taxon>
        <taxon>Metazoa</taxon>
        <taxon>Cnidaria</taxon>
        <taxon>Anthozoa</taxon>
        <taxon>Hexacorallia</taxon>
        <taxon>Scleractinia</taxon>
        <taxon>Fungiina</taxon>
        <taxon>Poritidae</taxon>
        <taxon>Porites</taxon>
    </lineage>
</organism>
<comment type="caution">
    <text evidence="3">The sequence shown here is derived from an EMBL/GenBank/DDBJ whole genome shotgun (WGS) entry which is preliminary data.</text>
</comment>
<dbReference type="Proteomes" id="UP001159427">
    <property type="component" value="Unassembled WGS sequence"/>
</dbReference>
<protein>
    <submittedName>
        <fullName evidence="3">Uncharacterized protein</fullName>
    </submittedName>
</protein>
<feature type="non-terminal residue" evidence="3">
    <location>
        <position position="80"/>
    </location>
</feature>
<dbReference type="EMBL" id="CALNXI010000033">
    <property type="protein sequence ID" value="CAH3016017.1"/>
    <property type="molecule type" value="Genomic_DNA"/>
</dbReference>
<gene>
    <name evidence="3" type="ORF">PEVE_00024654</name>
</gene>
<accession>A0ABN8LKQ2</accession>